<protein>
    <submittedName>
        <fullName evidence="7">Putative na+/dicarboxylate na+/tricarboxylate and phosphate transporter</fullName>
    </submittedName>
</protein>
<dbReference type="EMBL" id="GBBM01003817">
    <property type="protein sequence ID" value="JAC31601.1"/>
    <property type="molecule type" value="mRNA"/>
</dbReference>
<sequence length="418" mass="45290">LQLQLQTQSSNLFYCGSILGNINECLNSAKATGPRRKLSSASQSHQKALLTTMLLSVAYAANIGSTGSPIGTGPNLVLKDLIDEMFPSSTEVSFASWMLYNIPTMILCVIVAWAYLLLSSLRALRNPSRTAAQEKVREEIARRYSELGPISFPEVCVVFLMVLMILLWVTMEPLLLPGWVDLLPFGNAIKASAPAMMVTLLLFAIPRDPKHPWKSGPIITWREASDRAQWGVMILIGGGMAAGEACMQSGLSALLVERLKGLEVLPEVLTVLLLCFAASMLTEVTSNAAVSSILLPVVCRTAIARGVHPLYFAIPVTIGCSFSFMLPAATPPNAIVYDLGKLRIPDMAKPGLMMNMLCSLVETAMIHALGVYVFGLQTFPDWAKEKELSLVRPLLNATESATSTSISSSLNYTNLYSS</sequence>
<accession>A0A023GBL3</accession>
<evidence type="ECO:0000256" key="5">
    <source>
        <dbReference type="ARBA" id="ARBA00023136"/>
    </source>
</evidence>
<evidence type="ECO:0000256" key="2">
    <source>
        <dbReference type="ARBA" id="ARBA00006772"/>
    </source>
</evidence>
<feature type="transmembrane region" description="Helical" evidence="6">
    <location>
        <begin position="183"/>
        <end position="205"/>
    </location>
</feature>
<name>A0A023GBL3_AMBTT</name>
<reference evidence="7" key="1">
    <citation type="submission" date="2014-03" db="EMBL/GenBank/DDBJ databases">
        <title>The sialotranscriptome of Amblyomma triste, Amblyomma parvum and Amblyomma cajennense ticks, uncovered by 454-based RNA-seq.</title>
        <authorList>
            <person name="Garcia G.R."/>
            <person name="Gardinassi L.G."/>
            <person name="Ribeiro J.M."/>
            <person name="Anatriello E."/>
            <person name="Ferreira B.R."/>
            <person name="Moreira H.N."/>
            <person name="Mafra C."/>
            <person name="Olegario M.M."/>
            <person name="Szabo P.J."/>
            <person name="Miranda-Santos I.K."/>
            <person name="Maruyama S.R."/>
        </authorList>
    </citation>
    <scope>NUCLEOTIDE SEQUENCE</scope>
    <source>
        <strain evidence="7">Mato Grasso do Sul</strain>
        <tissue evidence="7">Salivary glands</tissue>
    </source>
</reference>
<keyword evidence="5 6" id="KW-0472">Membrane</keyword>
<dbReference type="InterPro" id="IPR001898">
    <property type="entry name" value="SLC13A/DASS"/>
</dbReference>
<evidence type="ECO:0000256" key="3">
    <source>
        <dbReference type="ARBA" id="ARBA00022692"/>
    </source>
</evidence>
<proteinExistence type="evidence at transcript level"/>
<dbReference type="Pfam" id="PF00939">
    <property type="entry name" value="Na_sulph_symp"/>
    <property type="match status" value="1"/>
</dbReference>
<comment type="similarity">
    <text evidence="2">Belongs to the SLC13A/DASS transporter (TC 2.A.47) family. NADC subfamily.</text>
</comment>
<feature type="transmembrane region" description="Helical" evidence="6">
    <location>
        <begin position="350"/>
        <end position="374"/>
    </location>
</feature>
<evidence type="ECO:0000256" key="1">
    <source>
        <dbReference type="ARBA" id="ARBA00004141"/>
    </source>
</evidence>
<evidence type="ECO:0000256" key="6">
    <source>
        <dbReference type="SAM" id="Phobius"/>
    </source>
</evidence>
<feature type="transmembrane region" description="Helical" evidence="6">
    <location>
        <begin position="310"/>
        <end position="330"/>
    </location>
</feature>
<dbReference type="AlphaFoldDB" id="A0A023GBL3"/>
<dbReference type="GO" id="GO:0015141">
    <property type="term" value="F:succinate transmembrane transporter activity"/>
    <property type="evidence" value="ECO:0007669"/>
    <property type="project" value="TreeGrafter"/>
</dbReference>
<keyword evidence="3 6" id="KW-0812">Transmembrane</keyword>
<dbReference type="PANTHER" id="PTHR10283:SF82">
    <property type="entry name" value="SOLUTE CARRIER FAMILY 13 MEMBER 2"/>
    <property type="match status" value="1"/>
</dbReference>
<evidence type="ECO:0000313" key="7">
    <source>
        <dbReference type="EMBL" id="JAC31601.1"/>
    </source>
</evidence>
<dbReference type="GO" id="GO:0015137">
    <property type="term" value="F:citrate transmembrane transporter activity"/>
    <property type="evidence" value="ECO:0007669"/>
    <property type="project" value="TreeGrafter"/>
</dbReference>
<feature type="non-terminal residue" evidence="7">
    <location>
        <position position="1"/>
    </location>
</feature>
<feature type="transmembrane region" description="Helical" evidence="6">
    <location>
        <begin position="97"/>
        <end position="118"/>
    </location>
</feature>
<organism evidence="7">
    <name type="scientific">Amblyomma triste</name>
    <name type="common">Neotropical tick</name>
    <dbReference type="NCBI Taxonomy" id="251400"/>
    <lineage>
        <taxon>Eukaryota</taxon>
        <taxon>Metazoa</taxon>
        <taxon>Ecdysozoa</taxon>
        <taxon>Arthropoda</taxon>
        <taxon>Chelicerata</taxon>
        <taxon>Arachnida</taxon>
        <taxon>Acari</taxon>
        <taxon>Parasitiformes</taxon>
        <taxon>Ixodida</taxon>
        <taxon>Ixodoidea</taxon>
        <taxon>Ixodidae</taxon>
        <taxon>Amblyomminae</taxon>
        <taxon>Amblyomma</taxon>
    </lineage>
</organism>
<keyword evidence="4 6" id="KW-1133">Transmembrane helix</keyword>
<dbReference type="PANTHER" id="PTHR10283">
    <property type="entry name" value="SOLUTE CARRIER FAMILY 13 MEMBER"/>
    <property type="match status" value="1"/>
</dbReference>
<feature type="transmembrane region" description="Helical" evidence="6">
    <location>
        <begin position="152"/>
        <end position="171"/>
    </location>
</feature>
<dbReference type="GO" id="GO:0005886">
    <property type="term" value="C:plasma membrane"/>
    <property type="evidence" value="ECO:0007669"/>
    <property type="project" value="TreeGrafter"/>
</dbReference>
<comment type="subcellular location">
    <subcellularLocation>
        <location evidence="1">Membrane</location>
        <topology evidence="1">Multi-pass membrane protein</topology>
    </subcellularLocation>
</comment>
<evidence type="ECO:0000256" key="4">
    <source>
        <dbReference type="ARBA" id="ARBA00022989"/>
    </source>
</evidence>